<dbReference type="OrthoDB" id="2143914at2759"/>
<accession>A0A6J1JMX3</accession>
<dbReference type="SUPFAM" id="SSF46689">
    <property type="entry name" value="Homeodomain-like"/>
    <property type="match status" value="1"/>
</dbReference>
<dbReference type="GO" id="GO:0005634">
    <property type="term" value="C:nucleus"/>
    <property type="evidence" value="ECO:0007669"/>
    <property type="project" value="UniProtKB-SubCell"/>
</dbReference>
<dbReference type="PROSITE" id="PS50090">
    <property type="entry name" value="MYB_LIKE"/>
    <property type="match status" value="2"/>
</dbReference>
<reference evidence="9" key="1">
    <citation type="submission" date="2025-08" db="UniProtKB">
        <authorList>
            <consortium name="RefSeq"/>
        </authorList>
    </citation>
    <scope>IDENTIFICATION</scope>
    <source>
        <tissue evidence="9">Young leaves</tissue>
    </source>
</reference>
<proteinExistence type="predicted"/>
<keyword evidence="3" id="KW-0238">DNA-binding</keyword>
<dbReference type="FunFam" id="1.10.10.60:FF:000001">
    <property type="entry name" value="MYB-related transcription factor"/>
    <property type="match status" value="1"/>
</dbReference>
<feature type="domain" description="Myb-like" evidence="6">
    <location>
        <begin position="10"/>
        <end position="62"/>
    </location>
</feature>
<organism evidence="8 9">
    <name type="scientific">Cucurbita maxima</name>
    <name type="common">Pumpkin</name>
    <name type="synonym">Winter squash</name>
    <dbReference type="NCBI Taxonomy" id="3661"/>
    <lineage>
        <taxon>Eukaryota</taxon>
        <taxon>Viridiplantae</taxon>
        <taxon>Streptophyta</taxon>
        <taxon>Embryophyta</taxon>
        <taxon>Tracheophyta</taxon>
        <taxon>Spermatophyta</taxon>
        <taxon>Magnoliopsida</taxon>
        <taxon>eudicotyledons</taxon>
        <taxon>Gunneridae</taxon>
        <taxon>Pentapetalae</taxon>
        <taxon>rosids</taxon>
        <taxon>fabids</taxon>
        <taxon>Cucurbitales</taxon>
        <taxon>Cucurbitaceae</taxon>
        <taxon>Cucurbiteae</taxon>
        <taxon>Cucurbita</taxon>
    </lineage>
</organism>
<name>A0A6J1JMX3_CUCMA</name>
<keyword evidence="2" id="KW-0677">Repeat</keyword>
<sequence>MAKCCCCCDRTQVKKGVWTLEEDQKLISYVNRYGHWNWRRLPKFAGLSRCGKSCRLRWMNYLRPDIRKGGFSKKEEEIIVKMYAAIGGRWSTMASLMPGRTDNHIKNHWNTVLKRRVLQKNVSRTMANKPPPPPPPPPSPPLPPATTSPIHEGFSGESLSSNDNSTLIIDSTALESVLIQTIETPTAGNIDMLPANDRPPVSSSGDFWTDPLWLDSDFDLPFDYQYQGLGEPIVSKFGLDEYIFQEELY</sequence>
<evidence type="ECO:0000256" key="3">
    <source>
        <dbReference type="ARBA" id="ARBA00023125"/>
    </source>
</evidence>
<evidence type="ECO:0000256" key="5">
    <source>
        <dbReference type="SAM" id="MobiDB-lite"/>
    </source>
</evidence>
<evidence type="ECO:0000256" key="2">
    <source>
        <dbReference type="ARBA" id="ARBA00022737"/>
    </source>
</evidence>
<keyword evidence="8" id="KW-1185">Reference proteome</keyword>
<evidence type="ECO:0000256" key="1">
    <source>
        <dbReference type="ARBA" id="ARBA00004123"/>
    </source>
</evidence>
<dbReference type="InterPro" id="IPR009057">
    <property type="entry name" value="Homeodomain-like_sf"/>
</dbReference>
<dbReference type="PANTHER" id="PTHR10641">
    <property type="entry name" value="MYB FAMILY TRANSCRIPTION FACTOR"/>
    <property type="match status" value="1"/>
</dbReference>
<dbReference type="RefSeq" id="XP_022988914.1">
    <property type="nucleotide sequence ID" value="XM_023133146.1"/>
</dbReference>
<dbReference type="Pfam" id="PF00249">
    <property type="entry name" value="Myb_DNA-binding"/>
    <property type="match status" value="2"/>
</dbReference>
<dbReference type="Proteomes" id="UP000504608">
    <property type="component" value="Unplaced"/>
</dbReference>
<comment type="subcellular location">
    <subcellularLocation>
        <location evidence="1">Nucleus</location>
    </subcellularLocation>
</comment>
<evidence type="ECO:0000259" key="7">
    <source>
        <dbReference type="PROSITE" id="PS51294"/>
    </source>
</evidence>
<dbReference type="SMART" id="SM00717">
    <property type="entry name" value="SANT"/>
    <property type="match status" value="2"/>
</dbReference>
<feature type="domain" description="HTH myb-type" evidence="7">
    <location>
        <begin position="10"/>
        <end position="62"/>
    </location>
</feature>
<dbReference type="Gene3D" id="1.10.10.60">
    <property type="entry name" value="Homeodomain-like"/>
    <property type="match status" value="2"/>
</dbReference>
<dbReference type="GeneID" id="111486126"/>
<feature type="compositionally biased region" description="Pro residues" evidence="5">
    <location>
        <begin position="129"/>
        <end position="146"/>
    </location>
</feature>
<dbReference type="InterPro" id="IPR001005">
    <property type="entry name" value="SANT/Myb"/>
</dbReference>
<dbReference type="AlphaFoldDB" id="A0A6J1JMX3"/>
<dbReference type="CDD" id="cd00167">
    <property type="entry name" value="SANT"/>
    <property type="match status" value="2"/>
</dbReference>
<feature type="domain" description="HTH myb-type" evidence="7">
    <location>
        <begin position="63"/>
        <end position="117"/>
    </location>
</feature>
<evidence type="ECO:0000256" key="4">
    <source>
        <dbReference type="ARBA" id="ARBA00023242"/>
    </source>
</evidence>
<dbReference type="InterPro" id="IPR017930">
    <property type="entry name" value="Myb_dom"/>
</dbReference>
<protein>
    <submittedName>
        <fullName evidence="9">Transcription factor MYB4-like</fullName>
    </submittedName>
</protein>
<dbReference type="GO" id="GO:0003677">
    <property type="term" value="F:DNA binding"/>
    <property type="evidence" value="ECO:0007669"/>
    <property type="project" value="UniProtKB-KW"/>
</dbReference>
<dbReference type="InterPro" id="IPR015495">
    <property type="entry name" value="Myb_TF_plants"/>
</dbReference>
<gene>
    <name evidence="9" type="primary">LOC111486126</name>
</gene>
<feature type="domain" description="Myb-like" evidence="6">
    <location>
        <begin position="63"/>
        <end position="113"/>
    </location>
</feature>
<evidence type="ECO:0000313" key="8">
    <source>
        <dbReference type="Proteomes" id="UP000504608"/>
    </source>
</evidence>
<keyword evidence="4" id="KW-0539">Nucleus</keyword>
<dbReference type="PANTHER" id="PTHR10641:SF1418">
    <property type="entry name" value="MYB-RELATED TRANSCRIPTION FACTOR"/>
    <property type="match status" value="1"/>
</dbReference>
<dbReference type="KEGG" id="cmax:111486126"/>
<dbReference type="PROSITE" id="PS51294">
    <property type="entry name" value="HTH_MYB"/>
    <property type="match status" value="2"/>
</dbReference>
<evidence type="ECO:0000313" key="9">
    <source>
        <dbReference type="RefSeq" id="XP_022988914.1"/>
    </source>
</evidence>
<feature type="region of interest" description="Disordered" evidence="5">
    <location>
        <begin position="124"/>
        <end position="162"/>
    </location>
</feature>
<evidence type="ECO:0000259" key="6">
    <source>
        <dbReference type="PROSITE" id="PS50090"/>
    </source>
</evidence>